<proteinExistence type="predicted"/>
<evidence type="ECO:0008006" key="2">
    <source>
        <dbReference type="Google" id="ProtNLM"/>
    </source>
</evidence>
<name>A0AA96IJA9_9BACT</name>
<dbReference type="Proteomes" id="UP001305220">
    <property type="component" value="Chromosome"/>
</dbReference>
<dbReference type="PROSITE" id="PS51257">
    <property type="entry name" value="PROKAR_LIPOPROTEIN"/>
    <property type="match status" value="1"/>
</dbReference>
<protein>
    <recommendedName>
        <fullName evidence="2">Lipoprotein</fullName>
    </recommendedName>
</protein>
<gene>
    <name evidence="1" type="ORF">RMP68_00405</name>
</gene>
<dbReference type="AlphaFoldDB" id="A0AA96IJA9"/>
<reference evidence="1" key="1">
    <citation type="submission" date="2023-09" db="EMBL/GenBank/DDBJ databases">
        <title>Arcobacter tbilisiensis sp. nov. isolated from chicken meat in Tbilisi, Georgia.</title>
        <authorList>
            <person name="Matthias R."/>
            <person name="Zautner A.E."/>
        </authorList>
    </citation>
    <scope>NUCLEOTIDE SEQUENCE</scope>
    <source>
        <strain evidence="1">LEO 62</strain>
    </source>
</reference>
<evidence type="ECO:0000313" key="1">
    <source>
        <dbReference type="EMBL" id="WNL34083.1"/>
    </source>
</evidence>
<accession>A0AA96IJA9</accession>
<organism evidence="1">
    <name type="scientific">Arcobacter cryaerophilus gv. pseudocryaerophilus</name>
    <dbReference type="NCBI Taxonomy" id="2933791"/>
    <lineage>
        <taxon>Bacteria</taxon>
        <taxon>Pseudomonadati</taxon>
        <taxon>Campylobacterota</taxon>
        <taxon>Epsilonproteobacteria</taxon>
        <taxon>Campylobacterales</taxon>
        <taxon>Arcobacteraceae</taxon>
        <taxon>Aliarcobacter</taxon>
    </lineage>
</organism>
<dbReference type="EMBL" id="CP134856">
    <property type="protein sequence ID" value="WNL34083.1"/>
    <property type="molecule type" value="Genomic_DNA"/>
</dbReference>
<sequence>MKRFGIAIIIGSLLIFSGCGSDGVSDERYKELLWIEKGKSDVKMRLKDSSSAEFRDVFFNNNGIPVACGEVNSKNSFGAYSGYQRFIYAGSVLTVLEEDVGDDIEAVWNKYCVKPNLELEKNLANTPNEGTPIVITSDTAKYFVLEKNMKVNNNKNLRSIVTKRVGSSGVTYSKRLYDCKNNTVKYLGTGNSIEAMNKSKEDAKMSPILNGSIAYEIGLIICKNK</sequence>
<dbReference type="RefSeq" id="WP_390870802.1">
    <property type="nucleotide sequence ID" value="NZ_CP128652.1"/>
</dbReference>